<accession>A0A3M6THH4</accession>
<reference evidence="1 2" key="1">
    <citation type="journal article" date="2018" name="Sci. Rep.">
        <title>Comparative analysis of the Pocillopora damicornis genome highlights role of immune system in coral evolution.</title>
        <authorList>
            <person name="Cunning R."/>
            <person name="Bay R.A."/>
            <person name="Gillette P."/>
            <person name="Baker A.C."/>
            <person name="Traylor-Knowles N."/>
        </authorList>
    </citation>
    <scope>NUCLEOTIDE SEQUENCE [LARGE SCALE GENOMIC DNA]</scope>
    <source>
        <strain evidence="1">RSMAS</strain>
        <tissue evidence="1">Whole animal</tissue>
    </source>
</reference>
<dbReference type="Proteomes" id="UP000275408">
    <property type="component" value="Unassembled WGS sequence"/>
</dbReference>
<evidence type="ECO:0000313" key="2">
    <source>
        <dbReference type="Proteomes" id="UP000275408"/>
    </source>
</evidence>
<dbReference type="EMBL" id="RCHS01003590">
    <property type="protein sequence ID" value="RMX40694.1"/>
    <property type="molecule type" value="Genomic_DNA"/>
</dbReference>
<comment type="caution">
    <text evidence="1">The sequence shown here is derived from an EMBL/GenBank/DDBJ whole genome shotgun (WGS) entry which is preliminary data.</text>
</comment>
<sequence>MPTQKPRPPTCIPMNIYKRKFWSLTSLTHLLNTQEIALLSKGPKFCLAPTVNKHTTKSTNITSEFALQRKLEQDLKPREIKPPIINQQRVVYSLTCDLCNSDDVSFTA</sequence>
<proteinExistence type="predicted"/>
<organism evidence="1 2">
    <name type="scientific">Pocillopora damicornis</name>
    <name type="common">Cauliflower coral</name>
    <name type="synonym">Millepora damicornis</name>
    <dbReference type="NCBI Taxonomy" id="46731"/>
    <lineage>
        <taxon>Eukaryota</taxon>
        <taxon>Metazoa</taxon>
        <taxon>Cnidaria</taxon>
        <taxon>Anthozoa</taxon>
        <taxon>Hexacorallia</taxon>
        <taxon>Scleractinia</taxon>
        <taxon>Astrocoeniina</taxon>
        <taxon>Pocilloporidae</taxon>
        <taxon>Pocillopora</taxon>
    </lineage>
</organism>
<evidence type="ECO:0000313" key="1">
    <source>
        <dbReference type="EMBL" id="RMX40694.1"/>
    </source>
</evidence>
<gene>
    <name evidence="1" type="ORF">pdam_00020709</name>
</gene>
<name>A0A3M6THH4_POCDA</name>
<keyword evidence="2" id="KW-1185">Reference proteome</keyword>
<protein>
    <submittedName>
        <fullName evidence="1">Uncharacterized protein</fullName>
    </submittedName>
</protein>
<dbReference type="AlphaFoldDB" id="A0A3M6THH4"/>